<dbReference type="InterPro" id="IPR001680">
    <property type="entry name" value="WD40_rpt"/>
</dbReference>
<dbReference type="PROSITE" id="PS50082">
    <property type="entry name" value="WD_REPEATS_2"/>
    <property type="match status" value="2"/>
</dbReference>
<keyword evidence="12" id="KW-1185">Reference proteome</keyword>
<gene>
    <name evidence="11" type="ORF">SmJEL517_g01657</name>
</gene>
<evidence type="ECO:0000256" key="6">
    <source>
        <dbReference type="ARBA" id="ARBA00023163"/>
    </source>
</evidence>
<feature type="repeat" description="WD" evidence="8">
    <location>
        <begin position="286"/>
        <end position="327"/>
    </location>
</feature>
<dbReference type="InterPro" id="IPR053826">
    <property type="entry name" value="WDR75"/>
</dbReference>
<dbReference type="SMART" id="SM00320">
    <property type="entry name" value="WD40"/>
    <property type="match status" value="6"/>
</dbReference>
<dbReference type="Proteomes" id="UP000319731">
    <property type="component" value="Unassembled WGS sequence"/>
</dbReference>
<sequence>MAGLSTVNMEPEVKKVSKKLKKKLIASEQSEQNQPQSLLKAPKKVAQNQLNFKRVGGGSLGRHPVVFSADAIHFMFSNSNSIHVYHTATSMHVRIIDPIVTEEEREIFHITALATHPERHTLIYSATSDGRIELWDFTTGELRDTWKVAPKIRAMKLHANTAYVITSRLPLPNSKEERSKPSNYLLRVGLNESKKFAGYEKLASVDNEFSGLDVSQDGKYVVVGARSYFKVVHTASKRVDKVNESTMTCLAIHPTEPLVAIGDALGRITLWYCLYDEERAPTVSALHWHAHAVQTIAFAQDGVTMLSGGEEAVLVIWQLPTRQATYIPRLGSPIFRISVSPDNMSYALCQFGNMVRIVSAVDQRTQQAVSGLRIGRIRSDSQLSTGLVLEPRNKLIALNGLPGSLQFLNSKTLEHVMELEVTPGNRVSRMDKNEIIRAHVIYVAFSGDGEWMTTVESRESGPNEQQLKFWRYDAATQGYSVNTRVDKPHDGNIMSLRMNTNSDTAPTCITTGDDNKFRLWGAAVSSEENDVRWACKFVGMYKSEKPTDAVISSDGSLLAVAEKHVVTLWDANSFTLQGVLTFPTFKSVVSKIAFAASSHYLYAATRTHLLVWNLLTCTVWWSVPMRVSQFVADPESSRLVVSAEDITTEGRHLTSRLHIFQPESPIPIASHDMKSQCVGATFLPNSTNVLIMDWQCALYLWGNTESNSRTLQSIPKQTSLLNNMFGESPEATTAASTTTSSVVVSAIPPLAFLTDTASHLLPRPTSMMASLMDLLLQPSRTKSSSSIEASVEENDTSAKMDVDDNDALSTEKVPDMRFLSETFKKIVSL</sequence>
<keyword evidence="6" id="KW-0804">Transcription</keyword>
<keyword evidence="4 8" id="KW-0853">WD repeat</keyword>
<feature type="domain" description="WD repeat-containing protein 75 second beta-propeller" evidence="10">
    <location>
        <begin position="387"/>
        <end position="672"/>
    </location>
</feature>
<dbReference type="Pfam" id="PF23869">
    <property type="entry name" value="Beta-prop_WDR75_1st"/>
    <property type="match status" value="1"/>
</dbReference>
<dbReference type="InterPro" id="IPR015943">
    <property type="entry name" value="WD40/YVTN_repeat-like_dom_sf"/>
</dbReference>
<evidence type="ECO:0000313" key="11">
    <source>
        <dbReference type="EMBL" id="TPX36163.1"/>
    </source>
</evidence>
<dbReference type="RefSeq" id="XP_031026476.1">
    <property type="nucleotide sequence ID" value="XM_031167585.1"/>
</dbReference>
<keyword evidence="2" id="KW-0690">Ribosome biogenesis</keyword>
<evidence type="ECO:0000256" key="1">
    <source>
        <dbReference type="ARBA" id="ARBA00004604"/>
    </source>
</evidence>
<dbReference type="EMBL" id="QEAO01000005">
    <property type="protein sequence ID" value="TPX36163.1"/>
    <property type="molecule type" value="Genomic_DNA"/>
</dbReference>
<dbReference type="SUPFAM" id="SSF82171">
    <property type="entry name" value="DPP6 N-terminal domain-like"/>
    <property type="match status" value="2"/>
</dbReference>
<dbReference type="InterPro" id="IPR057644">
    <property type="entry name" value="Beta-prop_WDR75_2nd"/>
</dbReference>
<evidence type="ECO:0000256" key="2">
    <source>
        <dbReference type="ARBA" id="ARBA00022517"/>
    </source>
</evidence>
<name>A0A507CF68_9FUNG</name>
<comment type="subcellular location">
    <subcellularLocation>
        <location evidence="1">Nucleus</location>
        <location evidence="1">Nucleolus</location>
    </subcellularLocation>
</comment>
<comment type="caution">
    <text evidence="11">The sequence shown here is derived from an EMBL/GenBank/DDBJ whole genome shotgun (WGS) entry which is preliminary data.</text>
</comment>
<dbReference type="GO" id="GO:0006364">
    <property type="term" value="P:rRNA processing"/>
    <property type="evidence" value="ECO:0007669"/>
    <property type="project" value="UniProtKB-KW"/>
</dbReference>
<evidence type="ECO:0000256" key="5">
    <source>
        <dbReference type="ARBA" id="ARBA00022737"/>
    </source>
</evidence>
<evidence type="ECO:0000259" key="10">
    <source>
        <dbReference type="Pfam" id="PF23769"/>
    </source>
</evidence>
<dbReference type="InterPro" id="IPR019775">
    <property type="entry name" value="WD40_repeat_CS"/>
</dbReference>
<evidence type="ECO:0000256" key="8">
    <source>
        <dbReference type="PROSITE-ProRule" id="PRU00221"/>
    </source>
</evidence>
<dbReference type="AlphaFoldDB" id="A0A507CF68"/>
<keyword evidence="5" id="KW-0677">Repeat</keyword>
<keyword evidence="7" id="KW-0539">Nucleus</keyword>
<dbReference type="GO" id="GO:0032040">
    <property type="term" value="C:small-subunit processome"/>
    <property type="evidence" value="ECO:0007669"/>
    <property type="project" value="InterPro"/>
</dbReference>
<dbReference type="Pfam" id="PF23769">
    <property type="entry name" value="Beta-prop_WDR75_2nd"/>
    <property type="match status" value="1"/>
</dbReference>
<proteinExistence type="predicted"/>
<dbReference type="PROSITE" id="PS50294">
    <property type="entry name" value="WD_REPEATS_REGION"/>
    <property type="match status" value="1"/>
</dbReference>
<evidence type="ECO:0000256" key="4">
    <source>
        <dbReference type="ARBA" id="ARBA00022574"/>
    </source>
</evidence>
<dbReference type="STRING" id="1806994.A0A507CF68"/>
<dbReference type="GO" id="GO:0003723">
    <property type="term" value="F:RNA binding"/>
    <property type="evidence" value="ECO:0007669"/>
    <property type="project" value="InterPro"/>
</dbReference>
<feature type="repeat" description="WD" evidence="8">
    <location>
        <begin position="110"/>
        <end position="145"/>
    </location>
</feature>
<dbReference type="PANTHER" id="PTHR44215">
    <property type="entry name" value="WD REPEAT-CONTAINING PROTEIN 75"/>
    <property type="match status" value="1"/>
</dbReference>
<dbReference type="Gene3D" id="2.130.10.10">
    <property type="entry name" value="YVTN repeat-like/Quinoprotein amine dehydrogenase"/>
    <property type="match status" value="3"/>
</dbReference>
<reference evidence="11 12" key="1">
    <citation type="journal article" date="2019" name="Sci. Rep.">
        <title>Comparative genomics of chytrid fungi reveal insights into the obligate biotrophic and pathogenic lifestyle of Synchytrium endobioticum.</title>
        <authorList>
            <person name="van de Vossenberg B.T.L.H."/>
            <person name="Warris S."/>
            <person name="Nguyen H.D.T."/>
            <person name="van Gent-Pelzer M.P.E."/>
            <person name="Joly D.L."/>
            <person name="van de Geest H.C."/>
            <person name="Bonants P.J.M."/>
            <person name="Smith D.S."/>
            <person name="Levesque C.A."/>
            <person name="van der Lee T.A.J."/>
        </authorList>
    </citation>
    <scope>NUCLEOTIDE SEQUENCE [LARGE SCALE GENOMIC DNA]</scope>
    <source>
        <strain evidence="11 12">JEL517</strain>
    </source>
</reference>
<dbReference type="GeneID" id="42002882"/>
<evidence type="ECO:0000256" key="9">
    <source>
        <dbReference type="SAM" id="MobiDB-lite"/>
    </source>
</evidence>
<dbReference type="PROSITE" id="PS00678">
    <property type="entry name" value="WD_REPEATS_1"/>
    <property type="match status" value="1"/>
</dbReference>
<dbReference type="OrthoDB" id="4096at2759"/>
<accession>A0A507CF68</accession>
<dbReference type="GO" id="GO:0045943">
    <property type="term" value="P:positive regulation of transcription by RNA polymerase I"/>
    <property type="evidence" value="ECO:0007669"/>
    <property type="project" value="InterPro"/>
</dbReference>
<evidence type="ECO:0000313" key="12">
    <source>
        <dbReference type="Proteomes" id="UP000319731"/>
    </source>
</evidence>
<evidence type="ECO:0000256" key="7">
    <source>
        <dbReference type="ARBA" id="ARBA00023242"/>
    </source>
</evidence>
<evidence type="ECO:0000256" key="3">
    <source>
        <dbReference type="ARBA" id="ARBA00022552"/>
    </source>
</evidence>
<dbReference type="PANTHER" id="PTHR44215:SF1">
    <property type="entry name" value="WD REPEAT-CONTAINING PROTEIN 75"/>
    <property type="match status" value="1"/>
</dbReference>
<feature type="region of interest" description="Disordered" evidence="9">
    <location>
        <begin position="783"/>
        <end position="806"/>
    </location>
</feature>
<organism evidence="11 12">
    <name type="scientific">Synchytrium microbalum</name>
    <dbReference type="NCBI Taxonomy" id="1806994"/>
    <lineage>
        <taxon>Eukaryota</taxon>
        <taxon>Fungi</taxon>
        <taxon>Fungi incertae sedis</taxon>
        <taxon>Chytridiomycota</taxon>
        <taxon>Chytridiomycota incertae sedis</taxon>
        <taxon>Chytridiomycetes</taxon>
        <taxon>Synchytriales</taxon>
        <taxon>Synchytriaceae</taxon>
        <taxon>Synchytrium</taxon>
    </lineage>
</organism>
<dbReference type="GO" id="GO:2000234">
    <property type="term" value="P:positive regulation of rRNA processing"/>
    <property type="evidence" value="ECO:0007669"/>
    <property type="project" value="TreeGrafter"/>
</dbReference>
<protein>
    <recommendedName>
        <fullName evidence="10">WD repeat-containing protein 75 second beta-propeller domain-containing protein</fullName>
    </recommendedName>
</protein>
<keyword evidence="3" id="KW-0698">rRNA processing</keyword>